<dbReference type="Gene3D" id="3.40.960.10">
    <property type="entry name" value="VSR Endonuclease"/>
    <property type="match status" value="1"/>
</dbReference>
<sequence>MEQAGLADHHGPCGYDQWPKSQAILPTYQIKIFSKEWFKDLLYKDHMCFMQKDHNKQTNDQLMETGTPSEDDQVQDKPKVVQRKTIFESNGCYWHGCPKRMTRRSQLRTDFHMKASDAYKRTFKLWCYEATEQYDSIQNLDGGLFSQYVNTFMKMKLTLSWRSTKNY</sequence>
<evidence type="ECO:0000313" key="1">
    <source>
        <dbReference type="Proteomes" id="UP000887565"/>
    </source>
</evidence>
<reference evidence="2" key="1">
    <citation type="submission" date="2022-11" db="UniProtKB">
        <authorList>
            <consortium name="WormBaseParasite"/>
        </authorList>
    </citation>
    <scope>IDENTIFICATION</scope>
</reference>
<name>A0A915INS4_ROMCU</name>
<evidence type="ECO:0000313" key="2">
    <source>
        <dbReference type="WBParaSite" id="nRc.2.0.1.t15088-RA"/>
    </source>
</evidence>
<dbReference type="Proteomes" id="UP000887565">
    <property type="component" value="Unplaced"/>
</dbReference>
<organism evidence="1 2">
    <name type="scientific">Romanomermis culicivorax</name>
    <name type="common">Nematode worm</name>
    <dbReference type="NCBI Taxonomy" id="13658"/>
    <lineage>
        <taxon>Eukaryota</taxon>
        <taxon>Metazoa</taxon>
        <taxon>Ecdysozoa</taxon>
        <taxon>Nematoda</taxon>
        <taxon>Enoplea</taxon>
        <taxon>Dorylaimia</taxon>
        <taxon>Mermithida</taxon>
        <taxon>Mermithoidea</taxon>
        <taxon>Mermithidae</taxon>
        <taxon>Romanomermis</taxon>
    </lineage>
</organism>
<accession>A0A915INS4</accession>
<proteinExistence type="predicted"/>
<protein>
    <submittedName>
        <fullName evidence="2">Uncharacterized protein</fullName>
    </submittedName>
</protein>
<dbReference type="AlphaFoldDB" id="A0A915INS4"/>
<dbReference type="WBParaSite" id="nRc.2.0.1.t15088-RA">
    <property type="protein sequence ID" value="nRc.2.0.1.t15088-RA"/>
    <property type="gene ID" value="nRc.2.0.1.g15088"/>
</dbReference>
<keyword evidence="1" id="KW-1185">Reference proteome</keyword>